<reference evidence="7 8" key="1">
    <citation type="submission" date="2016-11" db="EMBL/GenBank/DDBJ databases">
        <authorList>
            <person name="Jaros S."/>
            <person name="Januszkiewicz K."/>
            <person name="Wedrychowicz H."/>
        </authorList>
    </citation>
    <scope>NUCLEOTIDE SEQUENCE [LARGE SCALE GENOMIC DNA]</scope>
    <source>
        <strain evidence="7 8">DSM 45408</strain>
    </source>
</reference>
<dbReference type="InterPro" id="IPR017871">
    <property type="entry name" value="ABC_transporter-like_CS"/>
</dbReference>
<evidence type="ECO:0000256" key="4">
    <source>
        <dbReference type="ARBA" id="ARBA00022840"/>
    </source>
</evidence>
<proteinExistence type="inferred from homology"/>
<dbReference type="GO" id="GO:0016887">
    <property type="term" value="F:ATP hydrolysis activity"/>
    <property type="evidence" value="ECO:0007669"/>
    <property type="project" value="InterPro"/>
</dbReference>
<feature type="region of interest" description="Disordered" evidence="5">
    <location>
        <begin position="307"/>
        <end position="333"/>
    </location>
</feature>
<dbReference type="PANTHER" id="PTHR43335:SF4">
    <property type="entry name" value="ABC TRANSPORTER, ATP-BINDING PROTEIN"/>
    <property type="match status" value="1"/>
</dbReference>
<dbReference type="InterPro" id="IPR003439">
    <property type="entry name" value="ABC_transporter-like_ATP-bd"/>
</dbReference>
<dbReference type="Gene3D" id="3.40.50.300">
    <property type="entry name" value="P-loop containing nucleotide triphosphate hydrolases"/>
    <property type="match status" value="1"/>
</dbReference>
<gene>
    <name evidence="7" type="ORF">SAMN05444351_3642</name>
</gene>
<organism evidence="7 8">
    <name type="scientific">Geodermatophilus nigrescens</name>
    <dbReference type="NCBI Taxonomy" id="1070870"/>
    <lineage>
        <taxon>Bacteria</taxon>
        <taxon>Bacillati</taxon>
        <taxon>Actinomycetota</taxon>
        <taxon>Actinomycetes</taxon>
        <taxon>Geodermatophilales</taxon>
        <taxon>Geodermatophilaceae</taxon>
        <taxon>Geodermatophilus</taxon>
    </lineage>
</organism>
<dbReference type="OrthoDB" id="9804819at2"/>
<dbReference type="PROSITE" id="PS00211">
    <property type="entry name" value="ABC_TRANSPORTER_1"/>
    <property type="match status" value="1"/>
</dbReference>
<dbReference type="AlphaFoldDB" id="A0A1M5NPS3"/>
<dbReference type="PANTHER" id="PTHR43335">
    <property type="entry name" value="ABC TRANSPORTER, ATP-BINDING PROTEIN"/>
    <property type="match status" value="1"/>
</dbReference>
<evidence type="ECO:0000256" key="5">
    <source>
        <dbReference type="SAM" id="MobiDB-lite"/>
    </source>
</evidence>
<dbReference type="STRING" id="1070870.SAMN05444351_3642"/>
<feature type="domain" description="ABC transporter" evidence="6">
    <location>
        <begin position="14"/>
        <end position="239"/>
    </location>
</feature>
<evidence type="ECO:0000256" key="2">
    <source>
        <dbReference type="ARBA" id="ARBA00022448"/>
    </source>
</evidence>
<dbReference type="Proteomes" id="UP000184471">
    <property type="component" value="Unassembled WGS sequence"/>
</dbReference>
<keyword evidence="8" id="KW-1185">Reference proteome</keyword>
<evidence type="ECO:0000256" key="1">
    <source>
        <dbReference type="ARBA" id="ARBA00005417"/>
    </source>
</evidence>
<dbReference type="Pfam" id="PF00005">
    <property type="entry name" value="ABC_tran"/>
    <property type="match status" value="1"/>
</dbReference>
<dbReference type="PROSITE" id="PS50893">
    <property type="entry name" value="ABC_TRANSPORTER_2"/>
    <property type="match status" value="1"/>
</dbReference>
<dbReference type="EMBL" id="FQVX01000003">
    <property type="protein sequence ID" value="SHG91445.1"/>
    <property type="molecule type" value="Genomic_DNA"/>
</dbReference>
<keyword evidence="4 7" id="KW-0067">ATP-binding</keyword>
<dbReference type="InterPro" id="IPR003593">
    <property type="entry name" value="AAA+_ATPase"/>
</dbReference>
<sequence length="333" mass="34491">MPSGTTAGPRPVRIEVAGLTKTFGSVRAVSDLGFTVEPGAVTGFLGPNGAGKTTTLRMVLGLVTPDSGRATFDGVPYAALPDPVRTVGAVLETAFHPARSGRDHLRVYCRAAGLPVARADEALERVGLSAAGRRRAGGYSLGMRQRLALATALLGDPPVLVLDEPANGLDPEGILWLRGFLRHLAHDEGRTVLVSSHLLAEMEQTADRVVIVGAGRLVRQGSIAELRSGAQGAGTVLVRSPEADRLAAVLTSGGLSAARGDDGLVTVEGASPADVGARAFAAQVELHELRAESTGLEELYFRLTAGQEQYAAGTPDQPATTSDRPTAPEGATR</sequence>
<evidence type="ECO:0000256" key="3">
    <source>
        <dbReference type="ARBA" id="ARBA00022741"/>
    </source>
</evidence>
<dbReference type="CDD" id="cd03268">
    <property type="entry name" value="ABC_BcrA_bacitracin_resist"/>
    <property type="match status" value="1"/>
</dbReference>
<comment type="similarity">
    <text evidence="1">Belongs to the ABC transporter superfamily.</text>
</comment>
<dbReference type="RefSeq" id="WP_139253028.1">
    <property type="nucleotide sequence ID" value="NZ_FQVX01000003.1"/>
</dbReference>
<evidence type="ECO:0000313" key="7">
    <source>
        <dbReference type="EMBL" id="SHG91445.1"/>
    </source>
</evidence>
<dbReference type="SUPFAM" id="SSF52540">
    <property type="entry name" value="P-loop containing nucleoside triphosphate hydrolases"/>
    <property type="match status" value="1"/>
</dbReference>
<evidence type="ECO:0000259" key="6">
    <source>
        <dbReference type="PROSITE" id="PS50893"/>
    </source>
</evidence>
<protein>
    <submittedName>
        <fullName evidence="7">ABC-2 type transport system ATP-binding protein</fullName>
    </submittedName>
</protein>
<evidence type="ECO:0000313" key="8">
    <source>
        <dbReference type="Proteomes" id="UP000184471"/>
    </source>
</evidence>
<dbReference type="SMART" id="SM00382">
    <property type="entry name" value="AAA"/>
    <property type="match status" value="1"/>
</dbReference>
<keyword evidence="3" id="KW-0547">Nucleotide-binding</keyword>
<dbReference type="GO" id="GO:0005524">
    <property type="term" value="F:ATP binding"/>
    <property type="evidence" value="ECO:0007669"/>
    <property type="project" value="UniProtKB-KW"/>
</dbReference>
<name>A0A1M5NPS3_9ACTN</name>
<accession>A0A1M5NPS3</accession>
<dbReference type="InterPro" id="IPR027417">
    <property type="entry name" value="P-loop_NTPase"/>
</dbReference>
<keyword evidence="2" id="KW-0813">Transport</keyword>